<proteinExistence type="predicted"/>
<reference evidence="1 2" key="1">
    <citation type="journal article" date="2019" name="Environ. Microbiol.">
        <title>At the nexus of three kingdoms: the genome of the mycorrhizal fungus Gigaspora margarita provides insights into plant, endobacterial and fungal interactions.</title>
        <authorList>
            <person name="Venice F."/>
            <person name="Ghignone S."/>
            <person name="Salvioli di Fossalunga A."/>
            <person name="Amselem J."/>
            <person name="Novero M."/>
            <person name="Xianan X."/>
            <person name="Sedzielewska Toro K."/>
            <person name="Morin E."/>
            <person name="Lipzen A."/>
            <person name="Grigoriev I.V."/>
            <person name="Henrissat B."/>
            <person name="Martin F.M."/>
            <person name="Bonfante P."/>
        </authorList>
    </citation>
    <scope>NUCLEOTIDE SEQUENCE [LARGE SCALE GENOMIC DNA]</scope>
    <source>
        <strain evidence="1 2">BEG34</strain>
    </source>
</reference>
<organism evidence="1 2">
    <name type="scientific">Gigaspora margarita</name>
    <dbReference type="NCBI Taxonomy" id="4874"/>
    <lineage>
        <taxon>Eukaryota</taxon>
        <taxon>Fungi</taxon>
        <taxon>Fungi incertae sedis</taxon>
        <taxon>Mucoromycota</taxon>
        <taxon>Glomeromycotina</taxon>
        <taxon>Glomeromycetes</taxon>
        <taxon>Diversisporales</taxon>
        <taxon>Gigasporaceae</taxon>
        <taxon>Gigaspora</taxon>
    </lineage>
</organism>
<sequence length="78" mass="9273">MAFNKINGISDKHYDSVKKYVQDHMSTHSLLNIYLLWRILLCKTFLSLPEVIEYLRNYISPLPADFLGQLFYYTIKNL</sequence>
<keyword evidence="2" id="KW-1185">Reference proteome</keyword>
<protein>
    <submittedName>
        <fullName evidence="1">Uncharacterized protein</fullName>
    </submittedName>
</protein>
<dbReference type="Proteomes" id="UP000439903">
    <property type="component" value="Unassembled WGS sequence"/>
</dbReference>
<accession>A0A8H4ADX2</accession>
<evidence type="ECO:0000313" key="1">
    <source>
        <dbReference type="EMBL" id="KAF0484058.1"/>
    </source>
</evidence>
<dbReference type="EMBL" id="WTPW01000739">
    <property type="protein sequence ID" value="KAF0484058.1"/>
    <property type="molecule type" value="Genomic_DNA"/>
</dbReference>
<evidence type="ECO:0000313" key="2">
    <source>
        <dbReference type="Proteomes" id="UP000439903"/>
    </source>
</evidence>
<gene>
    <name evidence="1" type="ORF">F8M41_023102</name>
</gene>
<dbReference type="AlphaFoldDB" id="A0A8H4ADX2"/>
<name>A0A8H4ADX2_GIGMA</name>
<comment type="caution">
    <text evidence="1">The sequence shown here is derived from an EMBL/GenBank/DDBJ whole genome shotgun (WGS) entry which is preliminary data.</text>
</comment>